<protein>
    <submittedName>
        <fullName evidence="1">Uncharacterized protein</fullName>
    </submittedName>
</protein>
<gene>
    <name evidence="1" type="ORF">E3U43_013567</name>
</gene>
<reference evidence="1" key="1">
    <citation type="submission" date="2018-11" db="EMBL/GenBank/DDBJ databases">
        <title>The sequence and de novo assembly of Larimichthys crocea genome using PacBio and Hi-C technologies.</title>
        <authorList>
            <person name="Xu P."/>
            <person name="Chen B."/>
            <person name="Zhou Z."/>
            <person name="Ke Q."/>
            <person name="Wu Y."/>
            <person name="Bai H."/>
            <person name="Pu F."/>
        </authorList>
    </citation>
    <scope>NUCLEOTIDE SEQUENCE</scope>
    <source>
        <tissue evidence="1">Muscle</tissue>
    </source>
</reference>
<evidence type="ECO:0000313" key="1">
    <source>
        <dbReference type="EMBL" id="TMS16274.1"/>
    </source>
</evidence>
<evidence type="ECO:0000313" key="2">
    <source>
        <dbReference type="Proteomes" id="UP000793456"/>
    </source>
</evidence>
<keyword evidence="2" id="KW-1185">Reference proteome</keyword>
<dbReference type="EMBL" id="CM011681">
    <property type="protein sequence ID" value="TMS16274.1"/>
    <property type="molecule type" value="Genomic_DNA"/>
</dbReference>
<sequence length="198" mass="21555">VLYFHTSLRLPSTVVVLELVSLSPRPDGSQHALGRGFTLLELFTNRPEAQAADGDRRLSLHHGSPRGLLHPVLRDTVDYSSLLKTIDGAHLDCVIKNHPALVSMIHLLPENVLVSGNENIPGLSASPTGDALLRPQMLKMLPFTLNRLTISLQPSLEKFESQLLQLINADCHNTKQPGPEGTQRTGCHPGKEASCRGS</sequence>
<dbReference type="Proteomes" id="UP000793456">
    <property type="component" value="Chromosome VIII"/>
</dbReference>
<feature type="non-terminal residue" evidence="1">
    <location>
        <position position="1"/>
    </location>
</feature>
<accession>A0ACD3R9Z1</accession>
<comment type="caution">
    <text evidence="1">The sequence shown here is derived from an EMBL/GenBank/DDBJ whole genome shotgun (WGS) entry which is preliminary data.</text>
</comment>
<organism evidence="1 2">
    <name type="scientific">Larimichthys crocea</name>
    <name type="common">Large yellow croaker</name>
    <name type="synonym">Pseudosciaena crocea</name>
    <dbReference type="NCBI Taxonomy" id="215358"/>
    <lineage>
        <taxon>Eukaryota</taxon>
        <taxon>Metazoa</taxon>
        <taxon>Chordata</taxon>
        <taxon>Craniata</taxon>
        <taxon>Vertebrata</taxon>
        <taxon>Euteleostomi</taxon>
        <taxon>Actinopterygii</taxon>
        <taxon>Neopterygii</taxon>
        <taxon>Teleostei</taxon>
        <taxon>Neoteleostei</taxon>
        <taxon>Acanthomorphata</taxon>
        <taxon>Eupercaria</taxon>
        <taxon>Sciaenidae</taxon>
        <taxon>Larimichthys</taxon>
    </lineage>
</organism>
<proteinExistence type="predicted"/>
<name>A0ACD3R9Z1_LARCR</name>